<feature type="region of interest" description="Disordered" evidence="1">
    <location>
        <begin position="1"/>
        <end position="36"/>
    </location>
</feature>
<name>A0A1J9QFG4_9EURO</name>
<dbReference type="EMBL" id="LGTZ01002431">
    <property type="protein sequence ID" value="OJD13925.1"/>
    <property type="molecule type" value="Genomic_DNA"/>
</dbReference>
<protein>
    <submittedName>
        <fullName evidence="2">Uncharacterized protein</fullName>
    </submittedName>
</protein>
<sequence>MANNRGSRPQSSIYVSGRIGQSRQSRHPFRPSEGHWCSKRRLQNTGSLTAKLAASTSTPKMHHLSGIPGPLRKRCSSAPRPCRAASESHSWEARYRIRDILASASSVKRQKSIGVGRRVWM</sequence>
<organism evidence="2 3">
    <name type="scientific">Blastomyces percursus</name>
    <dbReference type="NCBI Taxonomy" id="1658174"/>
    <lineage>
        <taxon>Eukaryota</taxon>
        <taxon>Fungi</taxon>
        <taxon>Dikarya</taxon>
        <taxon>Ascomycota</taxon>
        <taxon>Pezizomycotina</taxon>
        <taxon>Eurotiomycetes</taxon>
        <taxon>Eurotiomycetidae</taxon>
        <taxon>Onygenales</taxon>
        <taxon>Ajellomycetaceae</taxon>
        <taxon>Blastomyces</taxon>
    </lineage>
</organism>
<evidence type="ECO:0000313" key="2">
    <source>
        <dbReference type="EMBL" id="OJD13925.1"/>
    </source>
</evidence>
<dbReference type="Proteomes" id="UP000242791">
    <property type="component" value="Unassembled WGS sequence"/>
</dbReference>
<proteinExistence type="predicted"/>
<dbReference type="OrthoDB" id="10488109at2759"/>
<dbReference type="AlphaFoldDB" id="A0A1J9QFG4"/>
<accession>A0A1J9QFG4</accession>
<keyword evidence="3" id="KW-1185">Reference proteome</keyword>
<feature type="compositionally biased region" description="Polar residues" evidence="1">
    <location>
        <begin position="1"/>
        <end position="23"/>
    </location>
</feature>
<evidence type="ECO:0000256" key="1">
    <source>
        <dbReference type="SAM" id="MobiDB-lite"/>
    </source>
</evidence>
<evidence type="ECO:0000313" key="3">
    <source>
        <dbReference type="Proteomes" id="UP000242791"/>
    </source>
</evidence>
<comment type="caution">
    <text evidence="2">The sequence shown here is derived from an EMBL/GenBank/DDBJ whole genome shotgun (WGS) entry which is preliminary data.</text>
</comment>
<gene>
    <name evidence="2" type="ORF">ACJ73_09139</name>
</gene>
<dbReference type="VEuPathDB" id="FungiDB:ACJ73_09139"/>
<reference evidence="2 3" key="1">
    <citation type="submission" date="2015-08" db="EMBL/GenBank/DDBJ databases">
        <title>Emmonsia species relationships and genome sequence.</title>
        <authorList>
            <person name="Cuomo C.A."/>
            <person name="Schwartz I.S."/>
            <person name="Kenyon C."/>
            <person name="De Hoog G.S."/>
            <person name="Govender N.P."/>
            <person name="Botha A."/>
            <person name="Moreno L."/>
            <person name="De Vries M."/>
            <person name="Munoz J.F."/>
            <person name="Stielow J.B."/>
        </authorList>
    </citation>
    <scope>NUCLEOTIDE SEQUENCE [LARGE SCALE GENOMIC DNA]</scope>
    <source>
        <strain evidence="2 3">EI222</strain>
    </source>
</reference>
<feature type="region of interest" description="Disordered" evidence="1">
    <location>
        <begin position="54"/>
        <end position="83"/>
    </location>
</feature>